<proteinExistence type="predicted"/>
<gene>
    <name evidence="1" type="ORF">BN946_scf184836.g57</name>
</gene>
<name>A0A060SC60_PYCCI</name>
<dbReference type="HOGENOM" id="CLU_1272833_0_0_1"/>
<reference evidence="1" key="1">
    <citation type="submission" date="2014-01" db="EMBL/GenBank/DDBJ databases">
        <title>The genome of the white-rot fungus Pycnoporus cinnabarinus: a basidiomycete model with a versatile arsenal for lignocellulosic biomass breakdown.</title>
        <authorList>
            <person name="Levasseur A."/>
            <person name="Lomascolo A."/>
            <person name="Ruiz-Duenas F.J."/>
            <person name="Uzan E."/>
            <person name="Piumi F."/>
            <person name="Kues U."/>
            <person name="Ram A.F.J."/>
            <person name="Murat C."/>
            <person name="Haon M."/>
            <person name="Benoit I."/>
            <person name="Arfi Y."/>
            <person name="Chevret D."/>
            <person name="Drula E."/>
            <person name="Kwon M.J."/>
            <person name="Gouret P."/>
            <person name="Lesage-Meessen L."/>
            <person name="Lombard V."/>
            <person name="Mariette J."/>
            <person name="Noirot C."/>
            <person name="Park J."/>
            <person name="Patyshakuliyeva A."/>
            <person name="Wieneger R.A.B."/>
            <person name="Wosten H.A.B."/>
            <person name="Martin F."/>
            <person name="Coutinho P.M."/>
            <person name="de Vries R."/>
            <person name="Martinez A.T."/>
            <person name="Klopp C."/>
            <person name="Pontarotti P."/>
            <person name="Henrissat B."/>
            <person name="Record E."/>
        </authorList>
    </citation>
    <scope>NUCLEOTIDE SEQUENCE [LARGE SCALE GENOMIC DNA]</scope>
    <source>
        <strain evidence="1">BRFM137</strain>
    </source>
</reference>
<protein>
    <submittedName>
        <fullName evidence="1">Uncharacterized protein</fullName>
    </submittedName>
</protein>
<dbReference type="OrthoDB" id="2741476at2759"/>
<evidence type="ECO:0000313" key="2">
    <source>
        <dbReference type="Proteomes" id="UP000029665"/>
    </source>
</evidence>
<dbReference type="AlphaFoldDB" id="A0A060SC60"/>
<organism evidence="1 2">
    <name type="scientific">Pycnoporus cinnabarinus</name>
    <name type="common">Cinnabar-red polypore</name>
    <name type="synonym">Trametes cinnabarina</name>
    <dbReference type="NCBI Taxonomy" id="5643"/>
    <lineage>
        <taxon>Eukaryota</taxon>
        <taxon>Fungi</taxon>
        <taxon>Dikarya</taxon>
        <taxon>Basidiomycota</taxon>
        <taxon>Agaricomycotina</taxon>
        <taxon>Agaricomycetes</taxon>
        <taxon>Polyporales</taxon>
        <taxon>Polyporaceae</taxon>
        <taxon>Trametes</taxon>
    </lineage>
</organism>
<accession>A0A060SC60</accession>
<dbReference type="Proteomes" id="UP000029665">
    <property type="component" value="Unassembled WGS sequence"/>
</dbReference>
<dbReference type="EMBL" id="CCBP010000059">
    <property type="protein sequence ID" value="CDO69983.1"/>
    <property type="molecule type" value="Genomic_DNA"/>
</dbReference>
<evidence type="ECO:0000313" key="1">
    <source>
        <dbReference type="EMBL" id="CDO69983.1"/>
    </source>
</evidence>
<sequence length="217" mass="24073">MTAHPERAATYDQLTLTYSSEVPGRGPPPAPLALVIEMIMTLCERLPEVRALKLDSFEFDEPALYALLTVAGRIHTLEYLYLDTLELPHQSPPWPHASVESWSASEGGSSRWALRKLLLNSGMIPTAELQSLVSFLEQSRESIPLESLELCTSLLQYSPDIVDNRPGAPHSLGLRHYGNTVNDISRKGKMNARKEDLLLPMLEPFVKAGVQVDIAID</sequence>
<keyword evidence="2" id="KW-1185">Reference proteome</keyword>
<comment type="caution">
    <text evidence="1">The sequence shown here is derived from an EMBL/GenBank/DDBJ whole genome shotgun (WGS) entry which is preliminary data.</text>
</comment>